<sequence>MPKELGDDDYLLRLGRLDCCAVSDALDKLGLPASVSSLGRLATDKRIAGRVVTVKLVAAADQREASATPKHLGATAIEAASSGDVIVVEQRTGITAGSWGGILTLGAKLRGIAGVISDGLVRDLDEARAYDFPVFARGSTARTARSRVVEAYTNQPICIDEVTVAPGDYVVADASGVAFIPAGQIAPVLDAAEMIAGREAAMTKSLLSSQPIGQVMGADYEHMLR</sequence>
<accession>A0A4Q7NNT9</accession>
<dbReference type="RefSeq" id="WP_130357693.1">
    <property type="nucleotide sequence ID" value="NZ_SGXC01000001.1"/>
</dbReference>
<keyword evidence="7" id="KW-1185">Reference proteome</keyword>
<dbReference type="Pfam" id="PF03737">
    <property type="entry name" value="RraA-like"/>
    <property type="match status" value="1"/>
</dbReference>
<name>A0A4Q7NNT9_9BURK</name>
<dbReference type="GO" id="GO:0008948">
    <property type="term" value="F:oxaloacetate decarboxylase activity"/>
    <property type="evidence" value="ECO:0007669"/>
    <property type="project" value="TreeGrafter"/>
</dbReference>
<evidence type="ECO:0000256" key="1">
    <source>
        <dbReference type="ARBA" id="ARBA00001968"/>
    </source>
</evidence>
<dbReference type="EMBL" id="SGXC01000001">
    <property type="protein sequence ID" value="RZS86616.1"/>
    <property type="molecule type" value="Genomic_DNA"/>
</dbReference>
<dbReference type="AlphaFoldDB" id="A0A4Q7NNT9"/>
<proteinExistence type="predicted"/>
<dbReference type="GO" id="GO:0046872">
    <property type="term" value="F:metal ion binding"/>
    <property type="evidence" value="ECO:0007669"/>
    <property type="project" value="UniProtKB-KW"/>
</dbReference>
<comment type="caution">
    <text evidence="6">The sequence shown here is derived from an EMBL/GenBank/DDBJ whole genome shotgun (WGS) entry which is preliminary data.</text>
</comment>
<evidence type="ECO:0000256" key="3">
    <source>
        <dbReference type="ARBA" id="ARBA00029596"/>
    </source>
</evidence>
<evidence type="ECO:0000256" key="2">
    <source>
        <dbReference type="ARBA" id="ARBA00016549"/>
    </source>
</evidence>
<dbReference type="PANTHER" id="PTHR33254">
    <property type="entry name" value="4-HYDROXY-4-METHYL-2-OXOGLUTARATE ALDOLASE 3-RELATED"/>
    <property type="match status" value="1"/>
</dbReference>
<evidence type="ECO:0000256" key="5">
    <source>
        <dbReference type="PIRSR" id="PIRSR605493-1"/>
    </source>
</evidence>
<feature type="binding site" evidence="5">
    <location>
        <position position="123"/>
    </location>
    <ligand>
        <name>substrate</name>
    </ligand>
</feature>
<feature type="binding site" evidence="5">
    <location>
        <position position="122"/>
    </location>
    <ligand>
        <name>substrate</name>
    </ligand>
</feature>
<keyword evidence="5" id="KW-0460">Magnesium</keyword>
<protein>
    <recommendedName>
        <fullName evidence="2">Putative 4-hydroxy-4-methyl-2-oxoglutarate aldolase</fullName>
    </recommendedName>
    <alternativeName>
        <fullName evidence="3">Regulator of ribonuclease activity homolog</fullName>
    </alternativeName>
    <alternativeName>
        <fullName evidence="4">RraA-like protein</fullName>
    </alternativeName>
</protein>
<dbReference type="SUPFAM" id="SSF89562">
    <property type="entry name" value="RraA-like"/>
    <property type="match status" value="1"/>
</dbReference>
<dbReference type="Proteomes" id="UP000292445">
    <property type="component" value="Unassembled WGS sequence"/>
</dbReference>
<dbReference type="PANTHER" id="PTHR33254:SF4">
    <property type="entry name" value="4-HYDROXY-4-METHYL-2-OXOGLUTARATE ALDOLASE 3-RELATED"/>
    <property type="match status" value="1"/>
</dbReference>
<evidence type="ECO:0000256" key="4">
    <source>
        <dbReference type="ARBA" id="ARBA00030169"/>
    </source>
</evidence>
<keyword evidence="5" id="KW-0479">Metal-binding</keyword>
<gene>
    <name evidence="6" type="ORF">EV675_2663</name>
</gene>
<dbReference type="CDD" id="cd16841">
    <property type="entry name" value="RraA_family"/>
    <property type="match status" value="1"/>
</dbReference>
<comment type="cofactor">
    <cofactor evidence="5">
        <name>Mg(2+)</name>
        <dbReference type="ChEBI" id="CHEBI:18420"/>
    </cofactor>
</comment>
<organism evidence="6 7">
    <name type="scientific">Pigmentiphaga kullae</name>
    <dbReference type="NCBI Taxonomy" id="151784"/>
    <lineage>
        <taxon>Bacteria</taxon>
        <taxon>Pseudomonadati</taxon>
        <taxon>Pseudomonadota</taxon>
        <taxon>Betaproteobacteria</taxon>
        <taxon>Burkholderiales</taxon>
        <taxon>Alcaligenaceae</taxon>
        <taxon>Pigmentiphaga</taxon>
    </lineage>
</organism>
<dbReference type="GO" id="GO:0047443">
    <property type="term" value="F:4-hydroxy-4-methyl-2-oxoglutarate aldolase activity"/>
    <property type="evidence" value="ECO:0007669"/>
    <property type="project" value="TreeGrafter"/>
</dbReference>
<dbReference type="OrthoDB" id="943692at2"/>
<reference evidence="6 7" key="1">
    <citation type="submission" date="2019-02" db="EMBL/GenBank/DDBJ databases">
        <title>Genomic Encyclopedia of Type Strains, Phase IV (KMG-IV): sequencing the most valuable type-strain genomes for metagenomic binning, comparative biology and taxonomic classification.</title>
        <authorList>
            <person name="Goeker M."/>
        </authorList>
    </citation>
    <scope>NUCLEOTIDE SEQUENCE [LARGE SCALE GENOMIC DNA]</scope>
    <source>
        <strain evidence="6 7">K24</strain>
    </source>
</reference>
<feature type="binding site" evidence="5">
    <location>
        <begin position="100"/>
        <end position="103"/>
    </location>
    <ligand>
        <name>substrate</name>
    </ligand>
</feature>
<dbReference type="InterPro" id="IPR005493">
    <property type="entry name" value="RraA/RraA-like"/>
</dbReference>
<evidence type="ECO:0000313" key="6">
    <source>
        <dbReference type="EMBL" id="RZS86616.1"/>
    </source>
</evidence>
<dbReference type="InterPro" id="IPR036704">
    <property type="entry name" value="RraA/RraA-like_sf"/>
</dbReference>
<dbReference type="Gene3D" id="3.50.30.40">
    <property type="entry name" value="Ribonuclease E inhibitor RraA/RraA-like"/>
    <property type="match status" value="1"/>
</dbReference>
<comment type="cofactor">
    <cofactor evidence="1">
        <name>a divalent metal cation</name>
        <dbReference type="ChEBI" id="CHEBI:60240"/>
    </cofactor>
</comment>
<evidence type="ECO:0000313" key="7">
    <source>
        <dbReference type="Proteomes" id="UP000292445"/>
    </source>
</evidence>